<dbReference type="AlphaFoldDB" id="A0A7J6VYG7"/>
<proteinExistence type="predicted"/>
<evidence type="ECO:0000313" key="1">
    <source>
        <dbReference type="EMBL" id="KAF5189145.1"/>
    </source>
</evidence>
<organism evidence="1 2">
    <name type="scientific">Thalictrum thalictroides</name>
    <name type="common">Rue-anemone</name>
    <name type="synonym">Anemone thalictroides</name>
    <dbReference type="NCBI Taxonomy" id="46969"/>
    <lineage>
        <taxon>Eukaryota</taxon>
        <taxon>Viridiplantae</taxon>
        <taxon>Streptophyta</taxon>
        <taxon>Embryophyta</taxon>
        <taxon>Tracheophyta</taxon>
        <taxon>Spermatophyta</taxon>
        <taxon>Magnoliopsida</taxon>
        <taxon>Ranunculales</taxon>
        <taxon>Ranunculaceae</taxon>
        <taxon>Thalictroideae</taxon>
        <taxon>Thalictrum</taxon>
    </lineage>
</organism>
<comment type="caution">
    <text evidence="1">The sequence shown here is derived from an EMBL/GenBank/DDBJ whole genome shotgun (WGS) entry which is preliminary data.</text>
</comment>
<dbReference type="Proteomes" id="UP000554482">
    <property type="component" value="Unassembled WGS sequence"/>
</dbReference>
<name>A0A7J6VYG7_THATH</name>
<dbReference type="EMBL" id="JABWDY010025888">
    <property type="protein sequence ID" value="KAF5189145.1"/>
    <property type="molecule type" value="Genomic_DNA"/>
</dbReference>
<protein>
    <submittedName>
        <fullName evidence="1">Uncharacterized protein</fullName>
    </submittedName>
</protein>
<feature type="non-terminal residue" evidence="1">
    <location>
        <position position="1"/>
    </location>
</feature>
<gene>
    <name evidence="1" type="ORF">FRX31_021267</name>
</gene>
<keyword evidence="2" id="KW-1185">Reference proteome</keyword>
<accession>A0A7J6VYG7</accession>
<sequence>VTEDMKLVTHIKDVFCSLQNSSKNIFQFPIHYLIPHKTAHICQRYQRKFHIYLVQIT</sequence>
<reference evidence="1 2" key="1">
    <citation type="submission" date="2020-06" db="EMBL/GenBank/DDBJ databases">
        <title>Transcriptomic and genomic resources for Thalictrum thalictroides and T. hernandezii: Facilitating candidate gene discovery in an emerging model plant lineage.</title>
        <authorList>
            <person name="Arias T."/>
            <person name="Riano-Pachon D.M."/>
            <person name="Di Stilio V.S."/>
        </authorList>
    </citation>
    <scope>NUCLEOTIDE SEQUENCE [LARGE SCALE GENOMIC DNA]</scope>
    <source>
        <strain evidence="2">cv. WT478/WT964</strain>
        <tissue evidence="1">Leaves</tissue>
    </source>
</reference>
<evidence type="ECO:0000313" key="2">
    <source>
        <dbReference type="Proteomes" id="UP000554482"/>
    </source>
</evidence>